<dbReference type="InterPro" id="IPR001387">
    <property type="entry name" value="Cro/C1-type_HTH"/>
</dbReference>
<name>A0A3A9YIQ0_9ACTN</name>
<dbReference type="SMART" id="SM00530">
    <property type="entry name" value="HTH_XRE"/>
    <property type="match status" value="1"/>
</dbReference>
<dbReference type="Gene3D" id="1.10.260.40">
    <property type="entry name" value="lambda repressor-like DNA-binding domains"/>
    <property type="match status" value="1"/>
</dbReference>
<dbReference type="SUPFAM" id="SSF47413">
    <property type="entry name" value="lambda repressor-like DNA-binding domains"/>
    <property type="match status" value="1"/>
</dbReference>
<protein>
    <submittedName>
        <fullName evidence="2">XRE family transcriptional regulator</fullName>
    </submittedName>
</protein>
<evidence type="ECO:0000259" key="1">
    <source>
        <dbReference type="SMART" id="SM00530"/>
    </source>
</evidence>
<comment type="caution">
    <text evidence="2">The sequence shown here is derived from an EMBL/GenBank/DDBJ whole genome shotgun (WGS) entry which is preliminary data.</text>
</comment>
<organism evidence="2 3">
    <name type="scientific">Streptomyces hoynatensis</name>
    <dbReference type="NCBI Taxonomy" id="1141874"/>
    <lineage>
        <taxon>Bacteria</taxon>
        <taxon>Bacillati</taxon>
        <taxon>Actinomycetota</taxon>
        <taxon>Actinomycetes</taxon>
        <taxon>Kitasatosporales</taxon>
        <taxon>Streptomycetaceae</taxon>
        <taxon>Streptomyces</taxon>
    </lineage>
</organism>
<evidence type="ECO:0000313" key="2">
    <source>
        <dbReference type="EMBL" id="RKN36865.1"/>
    </source>
</evidence>
<keyword evidence="3" id="KW-1185">Reference proteome</keyword>
<dbReference type="SUPFAM" id="SSF56024">
    <property type="entry name" value="Phospholipase D/nuclease"/>
    <property type="match status" value="1"/>
</dbReference>
<dbReference type="Proteomes" id="UP000272474">
    <property type="component" value="Unassembled WGS sequence"/>
</dbReference>
<dbReference type="OrthoDB" id="8438314at2"/>
<feature type="domain" description="HTH cro/C1-type" evidence="1">
    <location>
        <begin position="6"/>
        <end position="61"/>
    </location>
</feature>
<evidence type="ECO:0000313" key="3">
    <source>
        <dbReference type="Proteomes" id="UP000272474"/>
    </source>
</evidence>
<accession>A0A3A9YIQ0</accession>
<dbReference type="GO" id="GO:0003677">
    <property type="term" value="F:DNA binding"/>
    <property type="evidence" value="ECO:0007669"/>
    <property type="project" value="InterPro"/>
</dbReference>
<dbReference type="CDD" id="cd00093">
    <property type="entry name" value="HTH_XRE"/>
    <property type="match status" value="1"/>
</dbReference>
<dbReference type="InterPro" id="IPR010982">
    <property type="entry name" value="Lambda_DNA-bd_dom_sf"/>
</dbReference>
<dbReference type="AlphaFoldDB" id="A0A3A9YIQ0"/>
<proteinExistence type="predicted"/>
<dbReference type="EMBL" id="RBAL01000030">
    <property type="protein sequence ID" value="RKN36865.1"/>
    <property type="molecule type" value="Genomic_DNA"/>
</dbReference>
<gene>
    <name evidence="2" type="ORF">D7294_29350</name>
</gene>
<reference evidence="2 3" key="1">
    <citation type="journal article" date="2014" name="Int. J. Syst. Evol. Microbiol.">
        <title>Streptomyces hoynatensis sp. nov., isolated from deep marine sediment.</title>
        <authorList>
            <person name="Veyisoglu A."/>
            <person name="Sahin N."/>
        </authorList>
    </citation>
    <scope>NUCLEOTIDE SEQUENCE [LARGE SCALE GENOMIC DNA]</scope>
    <source>
        <strain evidence="2 3">KCTC 29097</strain>
    </source>
</reference>
<sequence length="249" mass="27716">MPPNERLRAALAAGGWTHATLAKEVEVDPKSVERWVNRGRTPRRATAVLAAETLGEDVHALWPALRQSRPARAVSPELVALHDQRADVPTSAFVDLLTQASEQIDVLVYAAVFLHEAYPRFNDLLRERAAAGCTIRIAIGDADSPNVQQRGKEEKFGHGIESRCRLALMHYRPLIDTPDIEVRTHGTTLYNSIYRADDQMFVNAHVWGVNAYGSPVWHLRRSEEGGGMFDTYADSFNAVWATAAPIEEH</sequence>